<proteinExistence type="predicted"/>
<evidence type="ECO:0000313" key="2">
    <source>
        <dbReference type="Proteomes" id="UP000660680"/>
    </source>
</evidence>
<keyword evidence="2" id="KW-1185">Reference proteome</keyword>
<reference evidence="1" key="2">
    <citation type="submission" date="2020-09" db="EMBL/GenBank/DDBJ databases">
        <authorList>
            <person name="Sun Q."/>
            <person name="Ohkuma M."/>
        </authorList>
    </citation>
    <scope>NUCLEOTIDE SEQUENCE</scope>
    <source>
        <strain evidence="1">JCM 3276</strain>
    </source>
</reference>
<name>A0A918G654_9PSEU</name>
<sequence>MTAYMSSKTSVNNTRASLVPYIAMWSGERKLPAVVVTVPRGGVGYLDESVSDRDSNGVLWMRYESRPGAGKPVFGDVHSLRQRRVMRRLLCQVCAGEPDRNSDGILWVMTDYRNDWPGWPDGMATHDAPVCLPCARAAARRCPALRGRPVFFRSKAHPIVVVRGARYTPSPQGPVPLGDITVGFDDPAIRWTIAHQLIRKLTDCMIIGSSPEQL</sequence>
<dbReference type="AlphaFoldDB" id="A0A918G654"/>
<gene>
    <name evidence="1" type="ORF">GCM10010171_12440</name>
</gene>
<evidence type="ECO:0000313" key="1">
    <source>
        <dbReference type="EMBL" id="GGS21253.1"/>
    </source>
</evidence>
<dbReference type="Proteomes" id="UP000660680">
    <property type="component" value="Unassembled WGS sequence"/>
</dbReference>
<protein>
    <submittedName>
        <fullName evidence="1">Uncharacterized protein</fullName>
    </submittedName>
</protein>
<comment type="caution">
    <text evidence="1">The sequence shown here is derived from an EMBL/GenBank/DDBJ whole genome shotgun (WGS) entry which is preliminary data.</text>
</comment>
<accession>A0A918G654</accession>
<dbReference type="EMBL" id="BMRB01000001">
    <property type="protein sequence ID" value="GGS21253.1"/>
    <property type="molecule type" value="Genomic_DNA"/>
</dbReference>
<organism evidence="1 2">
    <name type="scientific">Actinokineospora fastidiosa</name>
    <dbReference type="NCBI Taxonomy" id="1816"/>
    <lineage>
        <taxon>Bacteria</taxon>
        <taxon>Bacillati</taxon>
        <taxon>Actinomycetota</taxon>
        <taxon>Actinomycetes</taxon>
        <taxon>Pseudonocardiales</taxon>
        <taxon>Pseudonocardiaceae</taxon>
        <taxon>Actinokineospora</taxon>
    </lineage>
</organism>
<reference evidence="1" key="1">
    <citation type="journal article" date="2014" name="Int. J. Syst. Evol. Microbiol.">
        <title>Complete genome sequence of Corynebacterium casei LMG S-19264T (=DSM 44701T), isolated from a smear-ripened cheese.</title>
        <authorList>
            <consortium name="US DOE Joint Genome Institute (JGI-PGF)"/>
            <person name="Walter F."/>
            <person name="Albersmeier A."/>
            <person name="Kalinowski J."/>
            <person name="Ruckert C."/>
        </authorList>
    </citation>
    <scope>NUCLEOTIDE SEQUENCE</scope>
    <source>
        <strain evidence="1">JCM 3276</strain>
    </source>
</reference>